<dbReference type="AlphaFoldDB" id="A0A5C8HSI4"/>
<comment type="caution">
    <text evidence="1">The sequence shown here is derived from an EMBL/GenBank/DDBJ whole genome shotgun (WGS) entry which is preliminary data.</text>
</comment>
<dbReference type="EMBL" id="VRSX01000006">
    <property type="protein sequence ID" value="TXK08808.1"/>
    <property type="molecule type" value="Genomic_DNA"/>
</dbReference>
<dbReference type="Proteomes" id="UP000321949">
    <property type="component" value="Unassembled WGS sequence"/>
</dbReference>
<gene>
    <name evidence="1" type="ORF">FVP74_11980</name>
</gene>
<accession>A0A5C8HSI4</accession>
<reference evidence="1 2" key="1">
    <citation type="submission" date="2019-08" db="EMBL/GenBank/DDBJ databases">
        <authorList>
            <person name="Dong K."/>
        </authorList>
    </citation>
    <scope>NUCLEOTIDE SEQUENCE [LARGE SCALE GENOMIC DNA]</scope>
    <source>
        <strain evidence="1 2">K-1</strain>
    </source>
</reference>
<name>A0A5C8HSI4_9MICO</name>
<sequence>MALIVSRDRHIAMIDSESRNDLTLSQTHPDEMRRFSRLDHNYVSAGRDELRYCTVAIVNDGCSAPFDERQMVDAVAMEGGHDPERSIDDGRHVTRELANLGIACAQGRT</sequence>
<organism evidence="1 2">
    <name type="scientific">Microbacterium saccharophilum</name>
    <dbReference type="NCBI Taxonomy" id="1213358"/>
    <lineage>
        <taxon>Bacteria</taxon>
        <taxon>Bacillati</taxon>
        <taxon>Actinomycetota</taxon>
        <taxon>Actinomycetes</taxon>
        <taxon>Micrococcales</taxon>
        <taxon>Microbacteriaceae</taxon>
        <taxon>Microbacterium</taxon>
    </lineage>
</organism>
<protein>
    <submittedName>
        <fullName evidence="1">Uncharacterized protein</fullName>
    </submittedName>
</protein>
<evidence type="ECO:0000313" key="1">
    <source>
        <dbReference type="EMBL" id="TXK08808.1"/>
    </source>
</evidence>
<proteinExistence type="predicted"/>
<keyword evidence="2" id="KW-1185">Reference proteome</keyword>
<dbReference type="RefSeq" id="WP_147051408.1">
    <property type="nucleotide sequence ID" value="NZ_BKAH01000019.1"/>
</dbReference>
<evidence type="ECO:0000313" key="2">
    <source>
        <dbReference type="Proteomes" id="UP000321949"/>
    </source>
</evidence>